<keyword evidence="10" id="KW-1185">Reference proteome</keyword>
<dbReference type="AlphaFoldDB" id="A0A975C2Z9"/>
<evidence type="ECO:0000259" key="6">
    <source>
        <dbReference type="PROSITE" id="PS50110"/>
    </source>
</evidence>
<dbReference type="CDD" id="cd00130">
    <property type="entry name" value="PAS"/>
    <property type="match status" value="2"/>
</dbReference>
<dbReference type="SMART" id="SM00091">
    <property type="entry name" value="PAS"/>
    <property type="match status" value="3"/>
</dbReference>
<dbReference type="PROSITE" id="PS50112">
    <property type="entry name" value="PAS"/>
    <property type="match status" value="1"/>
</dbReference>
<dbReference type="InterPro" id="IPR004358">
    <property type="entry name" value="Sig_transdc_His_kin-like_C"/>
</dbReference>
<dbReference type="PROSITE" id="PS50110">
    <property type="entry name" value="RESPONSE_REGULATORY"/>
    <property type="match status" value="1"/>
</dbReference>
<dbReference type="SUPFAM" id="SSF55785">
    <property type="entry name" value="PYP-like sensor domain (PAS domain)"/>
    <property type="match status" value="3"/>
</dbReference>
<feature type="domain" description="Response regulatory" evidence="6">
    <location>
        <begin position="640"/>
        <end position="754"/>
    </location>
</feature>
<feature type="domain" description="PAS" evidence="7">
    <location>
        <begin position="283"/>
        <end position="336"/>
    </location>
</feature>
<dbReference type="InterPro" id="IPR036890">
    <property type="entry name" value="HATPase_C_sf"/>
</dbReference>
<dbReference type="GO" id="GO:0000155">
    <property type="term" value="F:phosphorelay sensor kinase activity"/>
    <property type="evidence" value="ECO:0007669"/>
    <property type="project" value="InterPro"/>
</dbReference>
<feature type="domain" description="PAC" evidence="8">
    <location>
        <begin position="83"/>
        <end position="135"/>
    </location>
</feature>
<evidence type="ECO:0000256" key="2">
    <source>
        <dbReference type="ARBA" id="ARBA00012438"/>
    </source>
</evidence>
<dbReference type="InterPro" id="IPR001789">
    <property type="entry name" value="Sig_transdc_resp-reg_receiver"/>
</dbReference>
<evidence type="ECO:0000256" key="4">
    <source>
        <dbReference type="PROSITE-ProRule" id="PRU00169"/>
    </source>
</evidence>
<feature type="domain" description="Histidine kinase" evidence="5">
    <location>
        <begin position="398"/>
        <end position="620"/>
    </location>
</feature>
<proteinExistence type="predicted"/>
<dbReference type="InterPro" id="IPR035965">
    <property type="entry name" value="PAS-like_dom_sf"/>
</dbReference>
<dbReference type="InterPro" id="IPR003661">
    <property type="entry name" value="HisK_dim/P_dom"/>
</dbReference>
<evidence type="ECO:0000259" key="7">
    <source>
        <dbReference type="PROSITE" id="PS50112"/>
    </source>
</evidence>
<dbReference type="Proteomes" id="UP000663918">
    <property type="component" value="Chromosome"/>
</dbReference>
<dbReference type="PANTHER" id="PTHR43065">
    <property type="entry name" value="SENSOR HISTIDINE KINASE"/>
    <property type="match status" value="1"/>
</dbReference>
<dbReference type="Gene3D" id="1.10.287.130">
    <property type="match status" value="1"/>
</dbReference>
<dbReference type="KEGG" id="bgoe:IFJ75_08655"/>
<comment type="catalytic activity">
    <reaction evidence="1">
        <text>ATP + protein L-histidine = ADP + protein N-phospho-L-histidine.</text>
        <dbReference type="EC" id="2.7.13.3"/>
    </reaction>
</comment>
<dbReference type="SMART" id="SM00086">
    <property type="entry name" value="PAC"/>
    <property type="match status" value="3"/>
</dbReference>
<evidence type="ECO:0000313" key="9">
    <source>
        <dbReference type="EMBL" id="QTC92896.1"/>
    </source>
</evidence>
<dbReference type="SMART" id="SM00387">
    <property type="entry name" value="HATPase_c"/>
    <property type="match status" value="1"/>
</dbReference>
<dbReference type="Pfam" id="PF00072">
    <property type="entry name" value="Response_reg"/>
    <property type="match status" value="1"/>
</dbReference>
<dbReference type="SMART" id="SM00388">
    <property type="entry name" value="HisKA"/>
    <property type="match status" value="1"/>
</dbReference>
<dbReference type="RefSeq" id="WP_207932177.1">
    <property type="nucleotide sequence ID" value="NZ_CP062222.1"/>
</dbReference>
<protein>
    <recommendedName>
        <fullName evidence="2">histidine kinase</fullName>
        <ecNumber evidence="2">2.7.13.3</ecNumber>
    </recommendedName>
</protein>
<dbReference type="SUPFAM" id="SSF47384">
    <property type="entry name" value="Homodimeric domain of signal transducing histidine kinase"/>
    <property type="match status" value="1"/>
</dbReference>
<dbReference type="Gene3D" id="3.30.565.10">
    <property type="entry name" value="Histidine kinase-like ATPase, C-terminal domain"/>
    <property type="match status" value="1"/>
</dbReference>
<evidence type="ECO:0000259" key="8">
    <source>
        <dbReference type="PROSITE" id="PS50113"/>
    </source>
</evidence>
<dbReference type="SUPFAM" id="SSF52172">
    <property type="entry name" value="CheY-like"/>
    <property type="match status" value="1"/>
</dbReference>
<feature type="modified residue" description="4-aspartylphosphate" evidence="4">
    <location>
        <position position="689"/>
    </location>
</feature>
<dbReference type="Pfam" id="PF02518">
    <property type="entry name" value="HATPase_c"/>
    <property type="match status" value="1"/>
</dbReference>
<keyword evidence="3 4" id="KW-0597">Phosphoprotein</keyword>
<dbReference type="InterPro" id="IPR005467">
    <property type="entry name" value="His_kinase_dom"/>
</dbReference>
<dbReference type="Gene3D" id="3.40.50.2300">
    <property type="match status" value="1"/>
</dbReference>
<dbReference type="CDD" id="cd00082">
    <property type="entry name" value="HisKA"/>
    <property type="match status" value="1"/>
</dbReference>
<dbReference type="SMART" id="SM00448">
    <property type="entry name" value="REC"/>
    <property type="match status" value="1"/>
</dbReference>
<dbReference type="InterPro" id="IPR011006">
    <property type="entry name" value="CheY-like_superfamily"/>
</dbReference>
<dbReference type="SUPFAM" id="SSF55874">
    <property type="entry name" value="ATPase domain of HSP90 chaperone/DNA topoisomerase II/histidine kinase"/>
    <property type="match status" value="1"/>
</dbReference>
<dbReference type="InterPro" id="IPR000700">
    <property type="entry name" value="PAS-assoc_C"/>
</dbReference>
<dbReference type="Pfam" id="PF08447">
    <property type="entry name" value="PAS_3"/>
    <property type="match status" value="2"/>
</dbReference>
<dbReference type="PROSITE" id="PS50113">
    <property type="entry name" value="PAC"/>
    <property type="match status" value="2"/>
</dbReference>
<sequence>MPPEPSPTPEGRRSLEGASGAWDWDIAGDRLRADARFAELYGLDRDAARDGVPTATFFSAIDEADRTRVRISVAGVLHGAEVFAREYRLRDPGGGVRWVLARGGLTLDESGAPARFTGVLSDITEQKRVQQQLRIAQTAGGVGSFEYVSGFGTATVSEQFCALLGLLPADALPVRTINAVVAPGEPPIILGADTAPEQQSAYSEFRIRRADTGAERWLARRGELIRDAGPLGVRFVGVIYDVTDAKQAEARLRELAATLEQRVEARTQERDRVWALSRDLFAVTDRAGRLRATNPAWSRLGGHDSGELEGRDLRDLIHPDDQIGLRRMIDGLGRQGTVESFESRLRDADGVYRWIDWSGAAEDDELFLTGRDISHRKQLEEQLRQSQKMEAVGQLTGGLAHDFNNMLTGVIGSLDIIRRRIADGRTEDLGRFMDAASTSAERAAGLTHRLLAFSRQQSLDTRAVDVNELVGSMEDLLTRTLGEQTRLLVRLDAATWPAWSDANQLESAILNLAINARDAMPGGGVLTLETSNLAVAVDKGLGLEAGDYVRIRVEDTGEGIAPDVIDRVFDPFFTTKPIGQGTGLGLSMIYGFMRQAGGGVSIASEPGGGTTIDLYLPRAASVSTVQSDQAIPTPLGRGETILVVEDDPSVRLLVLDVLTEIGYAPLQASEAESALALLRGRHVDLLVTDVGLPGLNGRQLADMALTLQPHLRVLFMTGYAEQATDRGAFLGPEMSMITKPFNIDTLAACIRELMSTLPGA</sequence>
<name>A0A975C2Z9_9CAUL</name>
<dbReference type="Gene3D" id="2.10.70.100">
    <property type="match status" value="1"/>
</dbReference>
<dbReference type="EMBL" id="CP062222">
    <property type="protein sequence ID" value="QTC92896.1"/>
    <property type="molecule type" value="Genomic_DNA"/>
</dbReference>
<dbReference type="InterPro" id="IPR000014">
    <property type="entry name" value="PAS"/>
</dbReference>
<dbReference type="PANTHER" id="PTHR43065:SF42">
    <property type="entry name" value="TWO-COMPONENT SENSOR PPRA"/>
    <property type="match status" value="1"/>
</dbReference>
<organism evidence="9 10">
    <name type="scientific">Brevundimonas goettingensis</name>
    <dbReference type="NCBI Taxonomy" id="2774190"/>
    <lineage>
        <taxon>Bacteria</taxon>
        <taxon>Pseudomonadati</taxon>
        <taxon>Pseudomonadota</taxon>
        <taxon>Alphaproteobacteria</taxon>
        <taxon>Caulobacterales</taxon>
        <taxon>Caulobacteraceae</taxon>
        <taxon>Brevundimonas</taxon>
    </lineage>
</organism>
<reference evidence="9" key="1">
    <citation type="submission" date="2020-09" db="EMBL/GenBank/DDBJ databases">
        <title>Brevundimonas sp. LVF2 isolated from a puddle in Goettingen, Germany.</title>
        <authorList>
            <person name="Friedrich I."/>
            <person name="Klassen A."/>
            <person name="Hannes N."/>
            <person name="Schneider D."/>
            <person name="Hertel R."/>
            <person name="Daniel R."/>
        </authorList>
    </citation>
    <scope>NUCLEOTIDE SEQUENCE</scope>
    <source>
        <strain evidence="9">LVF2</strain>
    </source>
</reference>
<dbReference type="Pfam" id="PF00512">
    <property type="entry name" value="HisKA"/>
    <property type="match status" value="1"/>
</dbReference>
<evidence type="ECO:0000256" key="1">
    <source>
        <dbReference type="ARBA" id="ARBA00000085"/>
    </source>
</evidence>
<evidence type="ECO:0000259" key="5">
    <source>
        <dbReference type="PROSITE" id="PS50109"/>
    </source>
</evidence>
<evidence type="ECO:0000256" key="3">
    <source>
        <dbReference type="ARBA" id="ARBA00022553"/>
    </source>
</evidence>
<dbReference type="Gene3D" id="3.30.450.20">
    <property type="entry name" value="PAS domain"/>
    <property type="match status" value="3"/>
</dbReference>
<dbReference type="InterPro" id="IPR003594">
    <property type="entry name" value="HATPase_dom"/>
</dbReference>
<dbReference type="PROSITE" id="PS50109">
    <property type="entry name" value="HIS_KIN"/>
    <property type="match status" value="1"/>
</dbReference>
<dbReference type="EC" id="2.7.13.3" evidence="2"/>
<dbReference type="PRINTS" id="PR00344">
    <property type="entry name" value="BCTRLSENSOR"/>
</dbReference>
<accession>A0A975C2Z9</accession>
<gene>
    <name evidence="9" type="ORF">IFJ75_08655</name>
</gene>
<feature type="domain" description="PAC" evidence="8">
    <location>
        <begin position="201"/>
        <end position="254"/>
    </location>
</feature>
<dbReference type="InterPro" id="IPR001610">
    <property type="entry name" value="PAC"/>
</dbReference>
<dbReference type="InterPro" id="IPR036097">
    <property type="entry name" value="HisK_dim/P_sf"/>
</dbReference>
<evidence type="ECO:0000313" key="10">
    <source>
        <dbReference type="Proteomes" id="UP000663918"/>
    </source>
</evidence>
<dbReference type="InterPro" id="IPR013655">
    <property type="entry name" value="PAS_fold_3"/>
</dbReference>
<dbReference type="NCBIfam" id="TIGR00229">
    <property type="entry name" value="sensory_box"/>
    <property type="match status" value="2"/>
</dbReference>